<evidence type="ECO:0000313" key="2">
    <source>
        <dbReference type="Proteomes" id="UP000275078"/>
    </source>
</evidence>
<dbReference type="Proteomes" id="UP000275078">
    <property type="component" value="Unassembled WGS sequence"/>
</dbReference>
<accession>A0A3N4HAQ6</accession>
<evidence type="ECO:0000313" key="1">
    <source>
        <dbReference type="EMBL" id="RPA71583.1"/>
    </source>
</evidence>
<gene>
    <name evidence="1" type="ORF">BJ508DRAFT_315488</name>
</gene>
<dbReference type="AlphaFoldDB" id="A0A3N4HAQ6"/>
<sequence length="347" mass="38920">MWPKPKRPRDRNSVANSSAPAGCAPTLLSLVGSDTSTNCGFGEQEAYNRFAQGIKSKGKTGIEVAPGPVGPAHEAVDRADDLTPEAVDLALSTDAGRRFDAFREYKMEVMLYSDDSEKPMYFQLPAGGHSQQSNTGNSKRRCLMCDCWAALYLLHTAWKETEELRTSTHGLEDKMYPAAFTRIKHLCIFPSGQFVSLERQAAHKILKFFEAALIKGEMRLRMALLVQNSVNTKLSNLNFVGPKSGGFKPVPWLFNAVKEINRRIEEVETLWREDQYDTYCKEGYDLKRVEWDAGPILIRWSGFGLIKSAGLSDPTSEWQRLVTEEEKLVETARQARESERKASASAK</sequence>
<proteinExistence type="predicted"/>
<protein>
    <submittedName>
        <fullName evidence="1">Uncharacterized protein</fullName>
    </submittedName>
</protein>
<keyword evidence="2" id="KW-1185">Reference proteome</keyword>
<name>A0A3N4HAQ6_ASCIM</name>
<reference evidence="1 2" key="1">
    <citation type="journal article" date="2018" name="Nat. Ecol. Evol.">
        <title>Pezizomycetes genomes reveal the molecular basis of ectomycorrhizal truffle lifestyle.</title>
        <authorList>
            <person name="Murat C."/>
            <person name="Payen T."/>
            <person name="Noel B."/>
            <person name="Kuo A."/>
            <person name="Morin E."/>
            <person name="Chen J."/>
            <person name="Kohler A."/>
            <person name="Krizsan K."/>
            <person name="Balestrini R."/>
            <person name="Da Silva C."/>
            <person name="Montanini B."/>
            <person name="Hainaut M."/>
            <person name="Levati E."/>
            <person name="Barry K.W."/>
            <person name="Belfiori B."/>
            <person name="Cichocki N."/>
            <person name="Clum A."/>
            <person name="Dockter R.B."/>
            <person name="Fauchery L."/>
            <person name="Guy J."/>
            <person name="Iotti M."/>
            <person name="Le Tacon F."/>
            <person name="Lindquist E.A."/>
            <person name="Lipzen A."/>
            <person name="Malagnac F."/>
            <person name="Mello A."/>
            <person name="Molinier V."/>
            <person name="Miyauchi S."/>
            <person name="Poulain J."/>
            <person name="Riccioni C."/>
            <person name="Rubini A."/>
            <person name="Sitrit Y."/>
            <person name="Splivallo R."/>
            <person name="Traeger S."/>
            <person name="Wang M."/>
            <person name="Zifcakova L."/>
            <person name="Wipf D."/>
            <person name="Zambonelli A."/>
            <person name="Paolocci F."/>
            <person name="Nowrousian M."/>
            <person name="Ottonello S."/>
            <person name="Baldrian P."/>
            <person name="Spatafora J.W."/>
            <person name="Henrissat B."/>
            <person name="Nagy L.G."/>
            <person name="Aury J.M."/>
            <person name="Wincker P."/>
            <person name="Grigoriev I.V."/>
            <person name="Bonfante P."/>
            <person name="Martin F.M."/>
        </authorList>
    </citation>
    <scope>NUCLEOTIDE SEQUENCE [LARGE SCALE GENOMIC DNA]</scope>
    <source>
        <strain evidence="1 2">RN42</strain>
    </source>
</reference>
<dbReference type="EMBL" id="ML119916">
    <property type="protein sequence ID" value="RPA71583.1"/>
    <property type="molecule type" value="Genomic_DNA"/>
</dbReference>
<organism evidence="1 2">
    <name type="scientific">Ascobolus immersus RN42</name>
    <dbReference type="NCBI Taxonomy" id="1160509"/>
    <lineage>
        <taxon>Eukaryota</taxon>
        <taxon>Fungi</taxon>
        <taxon>Dikarya</taxon>
        <taxon>Ascomycota</taxon>
        <taxon>Pezizomycotina</taxon>
        <taxon>Pezizomycetes</taxon>
        <taxon>Pezizales</taxon>
        <taxon>Ascobolaceae</taxon>
        <taxon>Ascobolus</taxon>
    </lineage>
</organism>